<evidence type="ECO:0000259" key="2">
    <source>
        <dbReference type="Pfam" id="PF11716"/>
    </source>
</evidence>
<organism evidence="3 4">
    <name type="scientific">Sphaerisporangium rufum</name>
    <dbReference type="NCBI Taxonomy" id="1381558"/>
    <lineage>
        <taxon>Bacteria</taxon>
        <taxon>Bacillati</taxon>
        <taxon>Actinomycetota</taxon>
        <taxon>Actinomycetes</taxon>
        <taxon>Streptosporangiales</taxon>
        <taxon>Streptosporangiaceae</taxon>
        <taxon>Sphaerisporangium</taxon>
    </lineage>
</organism>
<keyword evidence="4" id="KW-1185">Reference proteome</keyword>
<dbReference type="Gene3D" id="1.20.120.450">
    <property type="entry name" value="dinb family like domain"/>
    <property type="match status" value="1"/>
</dbReference>
<dbReference type="InterPro" id="IPR034660">
    <property type="entry name" value="DinB/YfiT-like"/>
</dbReference>
<dbReference type="GO" id="GO:0046872">
    <property type="term" value="F:metal ion binding"/>
    <property type="evidence" value="ECO:0007669"/>
    <property type="project" value="InterPro"/>
</dbReference>
<evidence type="ECO:0000313" key="4">
    <source>
        <dbReference type="Proteomes" id="UP000655287"/>
    </source>
</evidence>
<dbReference type="NCBIfam" id="TIGR03083">
    <property type="entry name" value="maleylpyruvate isomerase family mycothiol-dependent enzyme"/>
    <property type="match status" value="1"/>
</dbReference>
<name>A0A919R9C1_9ACTN</name>
<feature type="domain" description="Mycothiol-dependent maleylpyruvate isomerase metal-binding" evidence="2">
    <location>
        <begin position="66"/>
        <end position="195"/>
    </location>
</feature>
<comment type="caution">
    <text evidence="3">The sequence shown here is derived from an EMBL/GenBank/DDBJ whole genome shotgun (WGS) entry which is preliminary data.</text>
</comment>
<gene>
    <name evidence="3" type="ORF">Sru01_55570</name>
</gene>
<evidence type="ECO:0000256" key="1">
    <source>
        <dbReference type="SAM" id="MobiDB-lite"/>
    </source>
</evidence>
<dbReference type="Pfam" id="PF11716">
    <property type="entry name" value="MDMPI_N"/>
    <property type="match status" value="1"/>
</dbReference>
<protein>
    <recommendedName>
        <fullName evidence="2">Mycothiol-dependent maleylpyruvate isomerase metal-binding domain-containing protein</fullName>
    </recommendedName>
</protein>
<dbReference type="InterPro" id="IPR017517">
    <property type="entry name" value="Maleyloyr_isom"/>
</dbReference>
<proteinExistence type="predicted"/>
<sequence>MTVDRQPRSGAGIPGPSDPITRLAVDAAAERLGPPPAAARSRLLAAARAARRPAGAAGHPAPYAARVAAMDALLASAAPADLSRRIVEGWTLTELVAHLAAVDGLVAAALGTPVAGPPPGADDPIARTAELHAHIRDLPADRVRAEWLDQAAALAERAAATDPGTPVTASGMTLPLADHLLARALETWIHTADAAAVLGLALPRPITEHIRPTADLCARLVPVTMALSGLAAPGRTLRLTLTGDGGGTWHLPLAPQEPAEPPAGTPADTEISCDAVAFCFLLGGRGSPDAFPADVHGDHALARDILHAAPALSGP</sequence>
<reference evidence="3" key="1">
    <citation type="submission" date="2021-01" db="EMBL/GenBank/DDBJ databases">
        <title>Whole genome shotgun sequence of Sphaerisporangium rufum NBRC 109079.</title>
        <authorList>
            <person name="Komaki H."/>
            <person name="Tamura T."/>
        </authorList>
    </citation>
    <scope>NUCLEOTIDE SEQUENCE</scope>
    <source>
        <strain evidence="3">NBRC 109079</strain>
    </source>
</reference>
<accession>A0A919R9C1</accession>
<dbReference type="InterPro" id="IPR024344">
    <property type="entry name" value="MDMPI_metal-binding"/>
</dbReference>
<evidence type="ECO:0000313" key="3">
    <source>
        <dbReference type="EMBL" id="GII80575.1"/>
    </source>
</evidence>
<feature type="region of interest" description="Disordered" evidence="1">
    <location>
        <begin position="1"/>
        <end position="20"/>
    </location>
</feature>
<dbReference type="Proteomes" id="UP000655287">
    <property type="component" value="Unassembled WGS sequence"/>
</dbReference>
<dbReference type="AlphaFoldDB" id="A0A919R9C1"/>
<dbReference type="EMBL" id="BOOU01000076">
    <property type="protein sequence ID" value="GII80575.1"/>
    <property type="molecule type" value="Genomic_DNA"/>
</dbReference>
<dbReference type="SUPFAM" id="SSF109854">
    <property type="entry name" value="DinB/YfiT-like putative metalloenzymes"/>
    <property type="match status" value="1"/>
</dbReference>